<accession>A0A4V1Z9B3</accession>
<evidence type="ECO:0000313" key="3">
    <source>
        <dbReference type="Proteomes" id="UP000294063"/>
    </source>
</evidence>
<dbReference type="RefSeq" id="WP_130046769.1">
    <property type="nucleotide sequence ID" value="NZ_SEZK01000001.1"/>
</dbReference>
<dbReference type="Proteomes" id="UP000294063">
    <property type="component" value="Unassembled WGS sequence"/>
</dbReference>
<reference evidence="3 4" key="1">
    <citation type="submission" date="2019-02" db="EMBL/GenBank/DDBJ databases">
        <title>Genome sequences of Aliivibrio finisterrensis strains from farmed Atlantic salmon.</title>
        <authorList>
            <person name="Bowman J.P."/>
        </authorList>
    </citation>
    <scope>NUCLEOTIDE SEQUENCE [LARGE SCALE GENOMIC DNA]</scope>
    <source>
        <strain evidence="2 4">A21</strain>
        <strain evidence="1 3">A46</strain>
    </source>
</reference>
<gene>
    <name evidence="2" type="ORF">ERW53_02405</name>
    <name evidence="1" type="ORF">ERW57_01290</name>
</gene>
<dbReference type="EMBL" id="SEZK01000001">
    <property type="protein sequence ID" value="RYU54905.1"/>
    <property type="molecule type" value="Genomic_DNA"/>
</dbReference>
<name>A0A4V1Z9B3_9GAMM</name>
<protein>
    <recommendedName>
        <fullName evidence="5">Lipoprotein</fullName>
    </recommendedName>
</protein>
<evidence type="ECO:0008006" key="5">
    <source>
        <dbReference type="Google" id="ProtNLM"/>
    </source>
</evidence>
<evidence type="ECO:0000313" key="2">
    <source>
        <dbReference type="EMBL" id="RYU66531.1"/>
    </source>
</evidence>
<dbReference type="AlphaFoldDB" id="A0A4V1Z9B3"/>
<organism evidence="1 3">
    <name type="scientific">Aliivibrio finisterrensis</name>
    <dbReference type="NCBI Taxonomy" id="511998"/>
    <lineage>
        <taxon>Bacteria</taxon>
        <taxon>Pseudomonadati</taxon>
        <taxon>Pseudomonadota</taxon>
        <taxon>Gammaproteobacteria</taxon>
        <taxon>Vibrionales</taxon>
        <taxon>Vibrionaceae</taxon>
        <taxon>Aliivibrio</taxon>
    </lineage>
</organism>
<dbReference type="EMBL" id="SEZN01000003">
    <property type="protein sequence ID" value="RYU66531.1"/>
    <property type="molecule type" value="Genomic_DNA"/>
</dbReference>
<dbReference type="Proteomes" id="UP000294166">
    <property type="component" value="Unassembled WGS sequence"/>
</dbReference>
<evidence type="ECO:0000313" key="4">
    <source>
        <dbReference type="Proteomes" id="UP000294166"/>
    </source>
</evidence>
<keyword evidence="4" id="KW-1185">Reference proteome</keyword>
<dbReference type="PROSITE" id="PS51257">
    <property type="entry name" value="PROKAR_LIPOPROTEIN"/>
    <property type="match status" value="1"/>
</dbReference>
<proteinExistence type="predicted"/>
<sequence>MKPTLPLMSLLTLLSGCQLESTLEPEAIQCSNNEFLLSLPEDIPDYRHAMAEFSQIGGENPLNSMSFVSQCIPKTSFKDLAENSAKAILSSNYKSTGQVVHFRIKSNVAYVELAAHTNHWAGSSAALAAVDPIIKRNLFLNSKVEDVIVGEITD</sequence>
<comment type="caution">
    <text evidence="1">The sequence shown here is derived from an EMBL/GenBank/DDBJ whole genome shotgun (WGS) entry which is preliminary data.</text>
</comment>
<evidence type="ECO:0000313" key="1">
    <source>
        <dbReference type="EMBL" id="RYU54905.1"/>
    </source>
</evidence>